<dbReference type="Proteomes" id="UP000439965">
    <property type="component" value="Unassembled WGS sequence"/>
</dbReference>
<protein>
    <submittedName>
        <fullName evidence="2">Glycosyltransferase</fullName>
    </submittedName>
</protein>
<dbReference type="InterPro" id="IPR001173">
    <property type="entry name" value="Glyco_trans_2-like"/>
</dbReference>
<sequence length="306" mass="36113">MNPILSVILPVYNVENYLEECLDSLLNQTFTNFEVIAVNDGSSDNSLDILLKYQKLFESMRIISQENSGLSSARNTGIKHSKGTYIYFLDSDDYISYNTFEKVIEIFNKTNVDLVKFDATPFSDDPSFNVDLNEYNSNKVYQTEKVYGKSDFLNLIEKKYQAPVWLYIFRAEILKMNNLSFRPNLLHEDELFTPKLLVNCNNFYYINEQFFKRRYRKGSIMTTQNKKRSILNYNIIINDLYKYSENFTDEEKKFLINRIKGIYYTSSCLSMNYTNKYCGKLTNYGTSLTMKQKMKLLIKRLVRNNK</sequence>
<gene>
    <name evidence="2" type="ORF">GTI89_13075</name>
</gene>
<comment type="caution">
    <text evidence="2">The sequence shown here is derived from an EMBL/GenBank/DDBJ whole genome shotgun (WGS) entry which is preliminary data.</text>
</comment>
<proteinExistence type="predicted"/>
<dbReference type="GO" id="GO:0016758">
    <property type="term" value="F:hexosyltransferase activity"/>
    <property type="evidence" value="ECO:0007669"/>
    <property type="project" value="UniProtKB-ARBA"/>
</dbReference>
<name>A0A6I4XG79_ENTGA</name>
<dbReference type="RefSeq" id="WP_148408028.1">
    <property type="nucleotide sequence ID" value="NZ_BTSN01000001.1"/>
</dbReference>
<dbReference type="CDD" id="cd00761">
    <property type="entry name" value="Glyco_tranf_GTA_type"/>
    <property type="match status" value="1"/>
</dbReference>
<dbReference type="AlphaFoldDB" id="A0A6I4XG79"/>
<dbReference type="PANTHER" id="PTHR22916:SF3">
    <property type="entry name" value="UDP-GLCNAC:BETAGAL BETA-1,3-N-ACETYLGLUCOSAMINYLTRANSFERASE-LIKE PROTEIN 1"/>
    <property type="match status" value="1"/>
</dbReference>
<reference evidence="2 3" key="1">
    <citation type="submission" date="2019-04" db="EMBL/GenBank/DDBJ databases">
        <title>Step-wise assembly of the neonatal virome modulated by breast feeding.</title>
        <authorList>
            <person name="Liang G."/>
            <person name="Bushman F."/>
        </authorList>
    </citation>
    <scope>NUCLEOTIDE SEQUENCE [LARGE SCALE GENOMIC DNA]</scope>
    <source>
        <strain evidence="2 3">E3404</strain>
    </source>
</reference>
<feature type="domain" description="Glycosyltransferase 2-like" evidence="1">
    <location>
        <begin position="6"/>
        <end position="135"/>
    </location>
</feature>
<organism evidence="2 3">
    <name type="scientific">Enterococcus gallinarum</name>
    <dbReference type="NCBI Taxonomy" id="1353"/>
    <lineage>
        <taxon>Bacteria</taxon>
        <taxon>Bacillati</taxon>
        <taxon>Bacillota</taxon>
        <taxon>Bacilli</taxon>
        <taxon>Lactobacillales</taxon>
        <taxon>Enterococcaceae</taxon>
        <taxon>Enterococcus</taxon>
    </lineage>
</organism>
<evidence type="ECO:0000313" key="2">
    <source>
        <dbReference type="EMBL" id="MXS26985.1"/>
    </source>
</evidence>
<accession>A0A6I4XG79</accession>
<dbReference type="PANTHER" id="PTHR22916">
    <property type="entry name" value="GLYCOSYLTRANSFERASE"/>
    <property type="match status" value="1"/>
</dbReference>
<evidence type="ECO:0000259" key="1">
    <source>
        <dbReference type="Pfam" id="PF00535"/>
    </source>
</evidence>
<dbReference type="SUPFAM" id="SSF53448">
    <property type="entry name" value="Nucleotide-diphospho-sugar transferases"/>
    <property type="match status" value="1"/>
</dbReference>
<dbReference type="Gene3D" id="3.90.550.10">
    <property type="entry name" value="Spore Coat Polysaccharide Biosynthesis Protein SpsA, Chain A"/>
    <property type="match status" value="1"/>
</dbReference>
<evidence type="ECO:0000313" key="3">
    <source>
        <dbReference type="Proteomes" id="UP000439965"/>
    </source>
</evidence>
<dbReference type="InterPro" id="IPR029044">
    <property type="entry name" value="Nucleotide-diphossugar_trans"/>
</dbReference>
<keyword evidence="2" id="KW-0808">Transferase</keyword>
<dbReference type="EMBL" id="WVTI01000013">
    <property type="protein sequence ID" value="MXS26985.1"/>
    <property type="molecule type" value="Genomic_DNA"/>
</dbReference>
<dbReference type="Pfam" id="PF00535">
    <property type="entry name" value="Glycos_transf_2"/>
    <property type="match status" value="1"/>
</dbReference>